<feature type="transmembrane region" description="Helical" evidence="2">
    <location>
        <begin position="120"/>
        <end position="145"/>
    </location>
</feature>
<dbReference type="EMBL" id="KN824031">
    <property type="protein sequence ID" value="KIO15484.1"/>
    <property type="molecule type" value="Genomic_DNA"/>
</dbReference>
<feature type="transmembrane region" description="Helical" evidence="2">
    <location>
        <begin position="225"/>
        <end position="249"/>
    </location>
</feature>
<feature type="transmembrane region" description="Helical" evidence="2">
    <location>
        <begin position="12"/>
        <end position="39"/>
    </location>
</feature>
<evidence type="ECO:0000313" key="3">
    <source>
        <dbReference type="EMBL" id="KIO15484.1"/>
    </source>
</evidence>
<evidence type="ECO:0000256" key="1">
    <source>
        <dbReference type="SAM" id="MobiDB-lite"/>
    </source>
</evidence>
<feature type="compositionally biased region" description="Polar residues" evidence="1">
    <location>
        <begin position="375"/>
        <end position="406"/>
    </location>
</feature>
<reference evidence="4" key="2">
    <citation type="submission" date="2015-01" db="EMBL/GenBank/DDBJ databases">
        <title>Evolutionary Origins and Diversification of the Mycorrhizal Mutualists.</title>
        <authorList>
            <consortium name="DOE Joint Genome Institute"/>
            <consortium name="Mycorrhizal Genomics Consortium"/>
            <person name="Kohler A."/>
            <person name="Kuo A."/>
            <person name="Nagy L.G."/>
            <person name="Floudas D."/>
            <person name="Copeland A."/>
            <person name="Barry K.W."/>
            <person name="Cichocki N."/>
            <person name="Veneault-Fourrey C."/>
            <person name="LaButti K."/>
            <person name="Lindquist E.A."/>
            <person name="Lipzen A."/>
            <person name="Lundell T."/>
            <person name="Morin E."/>
            <person name="Murat C."/>
            <person name="Riley R."/>
            <person name="Ohm R."/>
            <person name="Sun H."/>
            <person name="Tunlid A."/>
            <person name="Henrissat B."/>
            <person name="Grigoriev I.V."/>
            <person name="Hibbett D.S."/>
            <person name="Martin F."/>
        </authorList>
    </citation>
    <scope>NUCLEOTIDE SEQUENCE [LARGE SCALE GENOMIC DNA]</scope>
    <source>
        <strain evidence="4">MUT 4182</strain>
    </source>
</reference>
<dbReference type="HOGENOM" id="CLU_568823_0_0_1"/>
<dbReference type="STRING" id="1051891.A0A0C3Q0J1"/>
<dbReference type="AlphaFoldDB" id="A0A0C3Q0J1"/>
<gene>
    <name evidence="3" type="ORF">M407DRAFT_34934</name>
</gene>
<organism evidence="3 4">
    <name type="scientific">Tulasnella calospora MUT 4182</name>
    <dbReference type="NCBI Taxonomy" id="1051891"/>
    <lineage>
        <taxon>Eukaryota</taxon>
        <taxon>Fungi</taxon>
        <taxon>Dikarya</taxon>
        <taxon>Basidiomycota</taxon>
        <taxon>Agaricomycotina</taxon>
        <taxon>Agaricomycetes</taxon>
        <taxon>Cantharellales</taxon>
        <taxon>Tulasnellaceae</taxon>
        <taxon>Tulasnella</taxon>
    </lineage>
</organism>
<dbReference type="OrthoDB" id="2448307at2759"/>
<proteinExistence type="predicted"/>
<keyword evidence="2" id="KW-0472">Membrane</keyword>
<accession>A0A0C3Q0J1</accession>
<protein>
    <submittedName>
        <fullName evidence="3">Uncharacterized protein</fullName>
    </submittedName>
</protein>
<feature type="region of interest" description="Disordered" evidence="1">
    <location>
        <begin position="375"/>
        <end position="452"/>
    </location>
</feature>
<evidence type="ECO:0000256" key="2">
    <source>
        <dbReference type="SAM" id="Phobius"/>
    </source>
</evidence>
<keyword evidence="4" id="KW-1185">Reference proteome</keyword>
<feature type="transmembrane region" description="Helical" evidence="2">
    <location>
        <begin position="165"/>
        <end position="182"/>
    </location>
</feature>
<reference evidence="3 4" key="1">
    <citation type="submission" date="2014-04" db="EMBL/GenBank/DDBJ databases">
        <authorList>
            <consortium name="DOE Joint Genome Institute"/>
            <person name="Kuo A."/>
            <person name="Girlanda M."/>
            <person name="Perotto S."/>
            <person name="Kohler A."/>
            <person name="Nagy L.G."/>
            <person name="Floudas D."/>
            <person name="Copeland A."/>
            <person name="Barry K.W."/>
            <person name="Cichocki N."/>
            <person name="Veneault-Fourrey C."/>
            <person name="LaButti K."/>
            <person name="Lindquist E.A."/>
            <person name="Lipzen A."/>
            <person name="Lundell T."/>
            <person name="Morin E."/>
            <person name="Murat C."/>
            <person name="Sun H."/>
            <person name="Tunlid A."/>
            <person name="Henrissat B."/>
            <person name="Grigoriev I.V."/>
            <person name="Hibbett D.S."/>
            <person name="Martin F."/>
            <person name="Nordberg H.P."/>
            <person name="Cantor M.N."/>
            <person name="Hua S.X."/>
        </authorList>
    </citation>
    <scope>NUCLEOTIDE SEQUENCE [LARGE SCALE GENOMIC DNA]</scope>
    <source>
        <strain evidence="3 4">MUT 4182</strain>
    </source>
</reference>
<feature type="region of interest" description="Disordered" evidence="1">
    <location>
        <begin position="311"/>
        <end position="362"/>
    </location>
</feature>
<sequence>MAFWAWIGVIGLLAVLTQSVSLLITTFVSFILAILFLVFQLVDGQSFEREYQRAVVNGVCGGVDVIDASPSLRLELQFGMIGMALFSMLLTGACVRFLLPVFGAEMQAKLAGRADLKRPYRIMIALKVLFELLSFIIPATAALWLDAVFSSLPASFSEDNELQEALLSCFAGFVVPWLMLGYEATRRSLCRTMIIFLVITLPILAGWSAFFVFDVYRVWLVSWQFLAILPVITITLTAVILVLGTIYRLDFKRGLPQLMGHCLPKDGSAVMTTPPRDLEQAVSVREGKVPEGALPLKVQFDIPSTASAKSVEVAEAPSTDETAPQNNDLGTPRRARDVVSGLSHDRSGRWTPGRLKGLFRSSGSTMTRYRPSVLSFSGSGTAPPSSYLASVRNQPASPHYTDSSADLSERKRPPLRPGQPNAPPRPARPPRLKLRDSIWTEESTKESDGEVAPAAKQVFRRGIGPSGGLRVAGRFALGLK</sequence>
<keyword evidence="2" id="KW-0812">Transmembrane</keyword>
<keyword evidence="2" id="KW-1133">Transmembrane helix</keyword>
<name>A0A0C3Q0J1_9AGAM</name>
<feature type="compositionally biased region" description="Polar residues" evidence="1">
    <location>
        <begin position="319"/>
        <end position="329"/>
    </location>
</feature>
<feature type="compositionally biased region" description="Basic and acidic residues" evidence="1">
    <location>
        <begin position="433"/>
        <end position="448"/>
    </location>
</feature>
<dbReference type="Proteomes" id="UP000054248">
    <property type="component" value="Unassembled WGS sequence"/>
</dbReference>
<feature type="compositionally biased region" description="Pro residues" evidence="1">
    <location>
        <begin position="415"/>
        <end position="429"/>
    </location>
</feature>
<feature type="transmembrane region" description="Helical" evidence="2">
    <location>
        <begin position="194"/>
        <end position="213"/>
    </location>
</feature>
<feature type="transmembrane region" description="Helical" evidence="2">
    <location>
        <begin position="78"/>
        <end position="99"/>
    </location>
</feature>
<evidence type="ECO:0000313" key="4">
    <source>
        <dbReference type="Proteomes" id="UP000054248"/>
    </source>
</evidence>